<dbReference type="AlphaFoldDB" id="A0A150PNK9"/>
<gene>
    <name evidence="1" type="ORF">BE04_35415</name>
</gene>
<sequence length="260" mass="28567">MEIRLAEVGLEAVHRGGVLVRAPGLAQHVSDQVHEPRRRRGLVEPPELVSAVLAELLPVGLFEDRKYLVPVVLRRVEDLAHGDAEALRRHVEVPLEREDLSPVRLDAVRADSRLRVVGEGRDVGGRQPVVGVIPPLLPGALEDAVDLAPRGVEPPLQLHHPLEVGEREAQRPLDERLHVAARPVLVEIIDGAHLGERAVAERPHGLLEVRLQVPRAPGERERRAPLLRAGELQRRVDLAPLGGRLRAQLPPVHQVAQRGG</sequence>
<reference evidence="1 2" key="1">
    <citation type="submission" date="2014-02" db="EMBL/GenBank/DDBJ databases">
        <title>The small core and large imbalanced accessory genome model reveals a collaborative survival strategy of Sorangium cellulosum strains in nature.</title>
        <authorList>
            <person name="Han K."/>
            <person name="Peng R."/>
            <person name="Blom J."/>
            <person name="Li Y.-Z."/>
        </authorList>
    </citation>
    <scope>NUCLEOTIDE SEQUENCE [LARGE SCALE GENOMIC DNA]</scope>
    <source>
        <strain evidence="1 2">So0157-18</strain>
    </source>
</reference>
<organism evidence="1 2">
    <name type="scientific">Sorangium cellulosum</name>
    <name type="common">Polyangium cellulosum</name>
    <dbReference type="NCBI Taxonomy" id="56"/>
    <lineage>
        <taxon>Bacteria</taxon>
        <taxon>Pseudomonadati</taxon>
        <taxon>Myxococcota</taxon>
        <taxon>Polyangia</taxon>
        <taxon>Polyangiales</taxon>
        <taxon>Polyangiaceae</taxon>
        <taxon>Sorangium</taxon>
    </lineage>
</organism>
<proteinExistence type="predicted"/>
<comment type="caution">
    <text evidence="1">The sequence shown here is derived from an EMBL/GenBank/DDBJ whole genome shotgun (WGS) entry which is preliminary data.</text>
</comment>
<dbReference type="EMBL" id="JELX01001923">
    <property type="protein sequence ID" value="KYF57136.1"/>
    <property type="molecule type" value="Genomic_DNA"/>
</dbReference>
<dbReference type="Proteomes" id="UP000075604">
    <property type="component" value="Unassembled WGS sequence"/>
</dbReference>
<accession>A0A150PNK9</accession>
<name>A0A150PNK9_SORCE</name>
<evidence type="ECO:0000313" key="2">
    <source>
        <dbReference type="Proteomes" id="UP000075604"/>
    </source>
</evidence>
<evidence type="ECO:0000313" key="1">
    <source>
        <dbReference type="EMBL" id="KYF57136.1"/>
    </source>
</evidence>
<protein>
    <submittedName>
        <fullName evidence="1">Uncharacterized protein</fullName>
    </submittedName>
</protein>